<dbReference type="AlphaFoldDB" id="K2NX59"/>
<dbReference type="InterPro" id="IPR016772">
    <property type="entry name" value="UCP020408"/>
</dbReference>
<name>K2NX59_9LACT</name>
<accession>K2NX59</accession>
<evidence type="ECO:0000256" key="1">
    <source>
        <dbReference type="ARBA" id="ARBA00007189"/>
    </source>
</evidence>
<dbReference type="eggNOG" id="ENOG50308EA">
    <property type="taxonomic scope" value="Bacteria"/>
</dbReference>
<comment type="caution">
    <text evidence="3">The sequence shown here is derived from an EMBL/GenBank/DDBJ whole genome shotgun (WGS) entry which is preliminary data.</text>
</comment>
<dbReference type="Proteomes" id="UP000006787">
    <property type="component" value="Unassembled WGS sequence"/>
</dbReference>
<evidence type="ECO:0000313" key="4">
    <source>
        <dbReference type="Proteomes" id="UP000006787"/>
    </source>
</evidence>
<gene>
    <name evidence="3" type="ORF">C426_0571</name>
</gene>
<dbReference type="EMBL" id="AMQS01000005">
    <property type="protein sequence ID" value="EKF52098.1"/>
    <property type="molecule type" value="Genomic_DNA"/>
</dbReference>
<proteinExistence type="inferred from homology"/>
<reference evidence="3 4" key="1">
    <citation type="journal article" date="2012" name="J. Bacteriol.">
        <title>Genome Sequence of the Bacteriocin-Producing Strain Lactococcus garvieae DCC43.</title>
        <authorList>
            <person name="Gabrielsen C."/>
            <person name="Brede D.A."/>
            <person name="Hernandez P.E."/>
            <person name="Nes I.F."/>
            <person name="Diep D.B."/>
        </authorList>
    </citation>
    <scope>NUCLEOTIDE SEQUENCE [LARGE SCALE GENOMIC DNA]</scope>
    <source>
        <strain evidence="3 4">DCC43</strain>
    </source>
</reference>
<dbReference type="RefSeq" id="WP_003134851.1">
    <property type="nucleotide sequence ID" value="NZ_AMQS01000005.1"/>
</dbReference>
<evidence type="ECO:0000313" key="3">
    <source>
        <dbReference type="EMBL" id="EKF52098.1"/>
    </source>
</evidence>
<protein>
    <recommendedName>
        <fullName evidence="5">DUF2325 domain-containing protein</fullName>
    </recommendedName>
</protein>
<sequence length="165" mass="18851">MKTVLVICESGYWHDLREGLVAVGVSFLGFDKKKPKRSEIDQLVAQADFVMIRNLNVAHASVRFAKEAAKASDTPFWIGSNFGVEKIIEKLTPLFPELDFSSKKERTTSSKNKRSNKQKIPESKKLESTSHYQLPKQKKNLALKSALKDFKIDEDEIDFEKMFKP</sequence>
<dbReference type="Pfam" id="PF10087">
    <property type="entry name" value="DUF2325"/>
    <property type="match status" value="1"/>
</dbReference>
<comment type="similarity">
    <text evidence="1">Belongs to the UPF0751 family.</text>
</comment>
<dbReference type="PATRIC" id="fig|1231377.3.peg.572"/>
<feature type="region of interest" description="Disordered" evidence="2">
    <location>
        <begin position="102"/>
        <end position="132"/>
    </location>
</feature>
<feature type="compositionally biased region" description="Basic and acidic residues" evidence="2">
    <location>
        <begin position="119"/>
        <end position="128"/>
    </location>
</feature>
<organism evidence="3 4">
    <name type="scientific">Lactococcus garvieae DCC43</name>
    <dbReference type="NCBI Taxonomy" id="1231377"/>
    <lineage>
        <taxon>Bacteria</taxon>
        <taxon>Bacillati</taxon>
        <taxon>Bacillota</taxon>
        <taxon>Bacilli</taxon>
        <taxon>Lactobacillales</taxon>
        <taxon>Streptococcaceae</taxon>
        <taxon>Lactococcus</taxon>
    </lineage>
</organism>
<evidence type="ECO:0008006" key="5">
    <source>
        <dbReference type="Google" id="ProtNLM"/>
    </source>
</evidence>
<evidence type="ECO:0000256" key="2">
    <source>
        <dbReference type="SAM" id="MobiDB-lite"/>
    </source>
</evidence>